<evidence type="ECO:0000313" key="4">
    <source>
        <dbReference type="Proteomes" id="UP000327118"/>
    </source>
</evidence>
<keyword evidence="2" id="KW-0472">Membrane</keyword>
<feature type="region of interest" description="Disordered" evidence="1">
    <location>
        <begin position="60"/>
        <end position="80"/>
    </location>
</feature>
<accession>A0A5N6YU83</accession>
<keyword evidence="2" id="KW-0812">Transmembrane</keyword>
<name>A0A5N6YU83_9EURO</name>
<reference evidence="4" key="1">
    <citation type="submission" date="2019-04" db="EMBL/GenBank/DDBJ databases">
        <title>Friends and foes A comparative genomics studyof 23 Aspergillus species from section Flavi.</title>
        <authorList>
            <consortium name="DOE Joint Genome Institute"/>
            <person name="Kjaerbolling I."/>
            <person name="Vesth T."/>
            <person name="Frisvad J.C."/>
            <person name="Nybo J.L."/>
            <person name="Theobald S."/>
            <person name="Kildgaard S."/>
            <person name="Isbrandt T."/>
            <person name="Kuo A."/>
            <person name="Sato A."/>
            <person name="Lyhne E.K."/>
            <person name="Kogle M.E."/>
            <person name="Wiebenga A."/>
            <person name="Kun R.S."/>
            <person name="Lubbers R.J."/>
            <person name="Makela M.R."/>
            <person name="Barry K."/>
            <person name="Chovatia M."/>
            <person name="Clum A."/>
            <person name="Daum C."/>
            <person name="Haridas S."/>
            <person name="He G."/>
            <person name="LaButti K."/>
            <person name="Lipzen A."/>
            <person name="Mondo S."/>
            <person name="Riley R."/>
            <person name="Salamov A."/>
            <person name="Simmons B.A."/>
            <person name="Magnuson J.K."/>
            <person name="Henrissat B."/>
            <person name="Mortensen U.H."/>
            <person name="Larsen T.O."/>
            <person name="Devries R.P."/>
            <person name="Grigoriev I.V."/>
            <person name="Machida M."/>
            <person name="Baker S.E."/>
            <person name="Andersen M.R."/>
        </authorList>
    </citation>
    <scope>NUCLEOTIDE SEQUENCE [LARGE SCALE GENOMIC DNA]</scope>
    <source>
        <strain evidence="4">CBS 553.77</strain>
    </source>
</reference>
<feature type="transmembrane region" description="Helical" evidence="2">
    <location>
        <begin position="33"/>
        <end position="53"/>
    </location>
</feature>
<gene>
    <name evidence="3" type="ORF">BDV28DRAFT_142044</name>
</gene>
<protein>
    <submittedName>
        <fullName evidence="3">Uncharacterized protein</fullName>
    </submittedName>
</protein>
<proteinExistence type="predicted"/>
<evidence type="ECO:0000256" key="1">
    <source>
        <dbReference type="SAM" id="MobiDB-lite"/>
    </source>
</evidence>
<dbReference type="Proteomes" id="UP000327118">
    <property type="component" value="Unassembled WGS sequence"/>
</dbReference>
<organism evidence="3 4">
    <name type="scientific">Aspergillus coremiiformis</name>
    <dbReference type="NCBI Taxonomy" id="138285"/>
    <lineage>
        <taxon>Eukaryota</taxon>
        <taxon>Fungi</taxon>
        <taxon>Dikarya</taxon>
        <taxon>Ascomycota</taxon>
        <taxon>Pezizomycotina</taxon>
        <taxon>Eurotiomycetes</taxon>
        <taxon>Eurotiomycetidae</taxon>
        <taxon>Eurotiales</taxon>
        <taxon>Aspergillaceae</taxon>
        <taxon>Aspergillus</taxon>
        <taxon>Aspergillus subgen. Circumdati</taxon>
    </lineage>
</organism>
<evidence type="ECO:0000256" key="2">
    <source>
        <dbReference type="SAM" id="Phobius"/>
    </source>
</evidence>
<sequence>MQPNHPFYQGCQKKKKVAVISLIAQTIRPRKKVLRGLSVIFQILHFFHFFHFVNLPHVTGSESPRGQNHGRSPSMKFGNA</sequence>
<keyword evidence="4" id="KW-1185">Reference proteome</keyword>
<dbReference type="AlphaFoldDB" id="A0A5N6YU83"/>
<dbReference type="EMBL" id="ML739353">
    <property type="protein sequence ID" value="KAE8349055.1"/>
    <property type="molecule type" value="Genomic_DNA"/>
</dbReference>
<feature type="compositionally biased region" description="Polar residues" evidence="1">
    <location>
        <begin position="60"/>
        <end position="71"/>
    </location>
</feature>
<evidence type="ECO:0000313" key="3">
    <source>
        <dbReference type="EMBL" id="KAE8349055.1"/>
    </source>
</evidence>
<keyword evidence="2" id="KW-1133">Transmembrane helix</keyword>